<dbReference type="PANTHER" id="PTHR45947">
    <property type="entry name" value="SULFOQUINOVOSYL TRANSFERASE SQD2"/>
    <property type="match status" value="1"/>
</dbReference>
<accession>A0A1E5LF73</accession>
<dbReference type="GO" id="GO:0016757">
    <property type="term" value="F:glycosyltransferase activity"/>
    <property type="evidence" value="ECO:0007669"/>
    <property type="project" value="InterPro"/>
</dbReference>
<sequence>MKVAIITETFLPSTDGIVTRLCESIKWLRKEGHEVLIIAPDLGVNEFEGAQVEGVSPRSFFLYKDKPFAYPSRKVKVKLDQFAPDIVHVVNPAFLGLSGIYYARKRKDPLIASYHTNVPKYADYYKVPFVKPLLWWYFRMLHNKADLNLCTSKTVKDELNEKKFKNVHLWTRGVAVERFGPEKHSVNMRKYLTNQQQNKRLLLYVGRLAAEKEIEKIRCVLDEHEQYALAIVGDGPHRAALEEHFKGTNTTFTGFMHGEELASVYASSDVFVFPSTTETLGLVILEAMASGLPIVAAKSGPTVEQIKDGETGLLYDPNVENSLVETMIKLEDVKLRTRLAENAYQIGQSYGWAEPSRQLLSIYQKILA</sequence>
<dbReference type="InterPro" id="IPR050194">
    <property type="entry name" value="Glycosyltransferase_grp1"/>
</dbReference>
<organism evidence="4 5">
    <name type="scientific">Bacillus solimangrovi</name>
    <dbReference type="NCBI Taxonomy" id="1305675"/>
    <lineage>
        <taxon>Bacteria</taxon>
        <taxon>Bacillati</taxon>
        <taxon>Bacillota</taxon>
        <taxon>Bacilli</taxon>
        <taxon>Bacillales</taxon>
        <taxon>Bacillaceae</taxon>
        <taxon>Bacillus</taxon>
    </lineage>
</organism>
<dbReference type="SUPFAM" id="SSF53756">
    <property type="entry name" value="UDP-Glycosyltransferase/glycogen phosphorylase"/>
    <property type="match status" value="1"/>
</dbReference>
<comment type="similarity">
    <text evidence="1">Belongs to the glycosyltransferase group 1 family. Glycosyltransferase 4 subfamily.</text>
</comment>
<evidence type="ECO:0000313" key="4">
    <source>
        <dbReference type="EMBL" id="OEH92731.1"/>
    </source>
</evidence>
<dbReference type="InterPro" id="IPR001296">
    <property type="entry name" value="Glyco_trans_1"/>
</dbReference>
<feature type="domain" description="Glycosyl transferase family 1" evidence="2">
    <location>
        <begin position="195"/>
        <end position="345"/>
    </location>
</feature>
<evidence type="ECO:0000259" key="3">
    <source>
        <dbReference type="Pfam" id="PF13439"/>
    </source>
</evidence>
<dbReference type="Pfam" id="PF00534">
    <property type="entry name" value="Glycos_transf_1"/>
    <property type="match status" value="1"/>
</dbReference>
<proteinExistence type="inferred from homology"/>
<dbReference type="AlphaFoldDB" id="A0A1E5LF73"/>
<dbReference type="Gene3D" id="3.40.50.2000">
    <property type="entry name" value="Glycogen Phosphorylase B"/>
    <property type="match status" value="2"/>
</dbReference>
<dbReference type="Pfam" id="PF13439">
    <property type="entry name" value="Glyco_transf_4"/>
    <property type="match status" value="1"/>
</dbReference>
<keyword evidence="5" id="KW-1185">Reference proteome</keyword>
<keyword evidence="4" id="KW-0808">Transferase</keyword>
<evidence type="ECO:0000313" key="5">
    <source>
        <dbReference type="Proteomes" id="UP000095209"/>
    </source>
</evidence>
<gene>
    <name evidence="4" type="ORF">BFG57_01630</name>
</gene>
<reference evidence="4 5" key="1">
    <citation type="submission" date="2016-08" db="EMBL/GenBank/DDBJ databases">
        <title>Genome of Bacillus solimangrovi GH2-4.</title>
        <authorList>
            <person name="Lim S."/>
            <person name="Kim B.-C."/>
        </authorList>
    </citation>
    <scope>NUCLEOTIDE SEQUENCE [LARGE SCALE GENOMIC DNA]</scope>
    <source>
        <strain evidence="4 5">GH2-4</strain>
    </source>
</reference>
<evidence type="ECO:0000256" key="1">
    <source>
        <dbReference type="ARBA" id="ARBA00009481"/>
    </source>
</evidence>
<name>A0A1E5LF73_9BACI</name>
<dbReference type="InterPro" id="IPR028098">
    <property type="entry name" value="Glyco_trans_4-like_N"/>
</dbReference>
<dbReference type="CDD" id="cd03814">
    <property type="entry name" value="GT4-like"/>
    <property type="match status" value="1"/>
</dbReference>
<protein>
    <submittedName>
        <fullName evidence="4">Glycosyl transferase</fullName>
    </submittedName>
</protein>
<dbReference type="Proteomes" id="UP000095209">
    <property type="component" value="Unassembled WGS sequence"/>
</dbReference>
<dbReference type="OrthoDB" id="9802525at2"/>
<dbReference type="EMBL" id="MJEH01000022">
    <property type="protein sequence ID" value="OEH92731.1"/>
    <property type="molecule type" value="Genomic_DNA"/>
</dbReference>
<feature type="domain" description="Glycosyltransferase subfamily 4-like N-terminal" evidence="3">
    <location>
        <begin position="15"/>
        <end position="178"/>
    </location>
</feature>
<evidence type="ECO:0000259" key="2">
    <source>
        <dbReference type="Pfam" id="PF00534"/>
    </source>
</evidence>
<dbReference type="RefSeq" id="WP_069717173.1">
    <property type="nucleotide sequence ID" value="NZ_MJEH01000022.1"/>
</dbReference>
<dbReference type="STRING" id="1305675.BFG57_01630"/>
<dbReference type="PANTHER" id="PTHR45947:SF3">
    <property type="entry name" value="SULFOQUINOVOSYL TRANSFERASE SQD2"/>
    <property type="match status" value="1"/>
</dbReference>
<comment type="caution">
    <text evidence="4">The sequence shown here is derived from an EMBL/GenBank/DDBJ whole genome shotgun (WGS) entry which is preliminary data.</text>
</comment>